<organism evidence="2 3">
    <name type="scientific">Levilactobacillus parabrevis ATCC 53295</name>
    <dbReference type="NCBI Taxonomy" id="1267003"/>
    <lineage>
        <taxon>Bacteria</taxon>
        <taxon>Bacillati</taxon>
        <taxon>Bacillota</taxon>
        <taxon>Bacilli</taxon>
        <taxon>Lactobacillales</taxon>
        <taxon>Lactobacillaceae</taxon>
        <taxon>Levilactobacillus</taxon>
    </lineage>
</organism>
<feature type="transmembrane region" description="Helical" evidence="1">
    <location>
        <begin position="12"/>
        <end position="30"/>
    </location>
</feature>
<evidence type="ECO:0000256" key="1">
    <source>
        <dbReference type="SAM" id="Phobius"/>
    </source>
</evidence>
<reference evidence="2 3" key="1">
    <citation type="journal article" date="2015" name="Genome Announc.">
        <title>Expanding the biotechnology potential of lactobacilli through comparative genomics of 213 strains and associated genera.</title>
        <authorList>
            <person name="Sun Z."/>
            <person name="Harris H.M."/>
            <person name="McCann A."/>
            <person name="Guo C."/>
            <person name="Argimon S."/>
            <person name="Zhang W."/>
            <person name="Yang X."/>
            <person name="Jeffery I.B."/>
            <person name="Cooney J.C."/>
            <person name="Kagawa T.F."/>
            <person name="Liu W."/>
            <person name="Song Y."/>
            <person name="Salvetti E."/>
            <person name="Wrobel A."/>
            <person name="Rasinkangas P."/>
            <person name="Parkhill J."/>
            <person name="Rea M.C."/>
            <person name="O'Sullivan O."/>
            <person name="Ritari J."/>
            <person name="Douillard F.P."/>
            <person name="Paul Ross R."/>
            <person name="Yang R."/>
            <person name="Briner A.E."/>
            <person name="Felis G.E."/>
            <person name="de Vos W.M."/>
            <person name="Barrangou R."/>
            <person name="Klaenhammer T.R."/>
            <person name="Caufield P.W."/>
            <person name="Cui Y."/>
            <person name="Zhang H."/>
            <person name="O'Toole P.W."/>
        </authorList>
    </citation>
    <scope>NUCLEOTIDE SEQUENCE [LARGE SCALE GENOMIC DNA]</scope>
    <source>
        <strain evidence="2 3">ATCC 53295</strain>
    </source>
</reference>
<feature type="transmembrane region" description="Helical" evidence="1">
    <location>
        <begin position="63"/>
        <end position="80"/>
    </location>
</feature>
<name>A0A0R1GQ83_9LACO</name>
<accession>A0A0R1GQ83</accession>
<dbReference type="RefSeq" id="WP_020089804.1">
    <property type="nucleotide sequence ID" value="NZ_AZCZ01000027.1"/>
</dbReference>
<keyword evidence="3" id="KW-1185">Reference proteome</keyword>
<keyword evidence="1" id="KW-0472">Membrane</keyword>
<evidence type="ECO:0000313" key="3">
    <source>
        <dbReference type="Proteomes" id="UP000051176"/>
    </source>
</evidence>
<keyword evidence="1" id="KW-0812">Transmembrane</keyword>
<keyword evidence="1" id="KW-1133">Transmembrane helix</keyword>
<protein>
    <recommendedName>
        <fullName evidence="4">Integral membrane protein</fullName>
    </recommendedName>
</protein>
<dbReference type="STRING" id="357278.IV61_GL001107"/>
<sequence>MKRIRQLTFLQSFGYLALALGLIIEVYALFNGLGTRLSGDDMFGGAVVLALAIAFIHSKNLPVNLILIALSTLGFAYFTFIHTHAWFWTIVLALLAAAFMIYFFGLRGEVRRNQSEWFHF</sequence>
<comment type="caution">
    <text evidence="2">The sequence shown here is derived from an EMBL/GenBank/DDBJ whole genome shotgun (WGS) entry which is preliminary data.</text>
</comment>
<dbReference type="AlphaFoldDB" id="A0A0R1GQ83"/>
<dbReference type="EMBL" id="AZCZ01000027">
    <property type="protein sequence ID" value="KRK36191.1"/>
    <property type="molecule type" value="Genomic_DNA"/>
</dbReference>
<evidence type="ECO:0000313" key="2">
    <source>
        <dbReference type="EMBL" id="KRK36191.1"/>
    </source>
</evidence>
<feature type="transmembrane region" description="Helical" evidence="1">
    <location>
        <begin position="86"/>
        <end position="105"/>
    </location>
</feature>
<gene>
    <name evidence="2" type="ORF">FD07_GL001050</name>
</gene>
<dbReference type="eggNOG" id="ENOG5030ABF">
    <property type="taxonomic scope" value="Bacteria"/>
</dbReference>
<dbReference type="PATRIC" id="fig|1267003.4.peg.1113"/>
<feature type="transmembrane region" description="Helical" evidence="1">
    <location>
        <begin position="42"/>
        <end position="58"/>
    </location>
</feature>
<dbReference type="Proteomes" id="UP000051176">
    <property type="component" value="Unassembled WGS sequence"/>
</dbReference>
<dbReference type="OrthoDB" id="2323540at2"/>
<evidence type="ECO:0008006" key="4">
    <source>
        <dbReference type="Google" id="ProtNLM"/>
    </source>
</evidence>
<proteinExistence type="predicted"/>